<dbReference type="Proteomes" id="UP000198367">
    <property type="component" value="Chromosome"/>
</dbReference>
<keyword evidence="2" id="KW-1185">Reference proteome</keyword>
<evidence type="ECO:0000313" key="1">
    <source>
        <dbReference type="EMBL" id="ASK69151.1"/>
    </source>
</evidence>
<reference evidence="1 2" key="1">
    <citation type="submission" date="2017-07" db="EMBL/GenBank/DDBJ databases">
        <title>Phenotypical and genomic characterization of a clinical isolate of Shewanella bicestrii sp. nov. producing an extended-spectrum beta-lactamase and a new oxacillinase variant.</title>
        <authorList>
            <person name="Jousset A.B."/>
            <person name="Bonnin R.A."/>
            <person name="Girlich D."/>
            <person name="Dabos L."/>
            <person name="Potron A."/>
            <person name="Dortet L."/>
            <person name="Glaser P."/>
            <person name="Naas T."/>
        </authorList>
    </citation>
    <scope>NUCLEOTIDE SEQUENCE [LARGE SCALE GENOMIC DNA]</scope>
    <source>
        <strain evidence="1 2">JAB-1</strain>
    </source>
</reference>
<evidence type="ECO:0000313" key="2">
    <source>
        <dbReference type="Proteomes" id="UP000198367"/>
    </source>
</evidence>
<proteinExistence type="predicted"/>
<dbReference type="PIRSF" id="PIRSF029505">
    <property type="entry name" value="UCP029505"/>
    <property type="match status" value="1"/>
</dbReference>
<name>A0A220UMH2_9GAMM</name>
<gene>
    <name evidence="1" type="ORF">CF168_09835</name>
</gene>
<sequence length="154" mass="17271">MASSVFWLKHKYKLSGLILILPLVFLYQSLNPSFPPAWPSQQLGEFKIAPMPLDLKAPYKHHDDYVKDFMLIFEQGNVAHIRQGYANIGPEALPLEALQKGENGVLHGSKHGQHVHAITGAKLAATDSLWVSIQNWQGEWLVSQWPVPEAVLVQ</sequence>
<accession>A0A220UMH2</accession>
<dbReference type="AlphaFoldDB" id="A0A220UMH2"/>
<dbReference type="RefSeq" id="WP_011622838.1">
    <property type="nucleotide sequence ID" value="NZ_CP022358.1"/>
</dbReference>
<dbReference type="KEGG" id="sbj:CF168_09835"/>
<dbReference type="InterPro" id="IPR016922">
    <property type="entry name" value="UCP029505"/>
</dbReference>
<organism evidence="1 2">
    <name type="scientific">Shewanella bicestrii</name>
    <dbReference type="NCBI Taxonomy" id="2018305"/>
    <lineage>
        <taxon>Bacteria</taxon>
        <taxon>Pseudomonadati</taxon>
        <taxon>Pseudomonadota</taxon>
        <taxon>Gammaproteobacteria</taxon>
        <taxon>Alteromonadales</taxon>
        <taxon>Shewanellaceae</taxon>
        <taxon>Shewanella</taxon>
    </lineage>
</organism>
<protein>
    <submittedName>
        <fullName evidence="1">Uncharacterized protein</fullName>
    </submittedName>
</protein>
<dbReference type="EMBL" id="CP022358">
    <property type="protein sequence ID" value="ASK69151.1"/>
    <property type="molecule type" value="Genomic_DNA"/>
</dbReference>